<accession>A0A8G2CA15</accession>
<feature type="transmembrane region" description="Helical" evidence="1">
    <location>
        <begin position="114"/>
        <end position="136"/>
    </location>
</feature>
<comment type="caution">
    <text evidence="2">The sequence shown here is derived from an EMBL/GenBank/DDBJ whole genome shotgun (WGS) entry which is preliminary data.</text>
</comment>
<protein>
    <recommendedName>
        <fullName evidence="4">Conjugal transfer protein TraM</fullName>
    </recommendedName>
</protein>
<evidence type="ECO:0000256" key="1">
    <source>
        <dbReference type="SAM" id="Phobius"/>
    </source>
</evidence>
<dbReference type="Proteomes" id="UP000184001">
    <property type="component" value="Unassembled WGS sequence"/>
</dbReference>
<organism evidence="2 3">
    <name type="scientific">Halodesulfovibrio aestuarii</name>
    <dbReference type="NCBI Taxonomy" id="126333"/>
    <lineage>
        <taxon>Bacteria</taxon>
        <taxon>Pseudomonadati</taxon>
        <taxon>Thermodesulfobacteriota</taxon>
        <taxon>Desulfovibrionia</taxon>
        <taxon>Desulfovibrionales</taxon>
        <taxon>Desulfovibrionaceae</taxon>
        <taxon>Halodesulfovibrio</taxon>
    </lineage>
</organism>
<dbReference type="AlphaFoldDB" id="A0A8G2CA15"/>
<reference evidence="2 3" key="1">
    <citation type="submission" date="2016-11" db="EMBL/GenBank/DDBJ databases">
        <authorList>
            <person name="Varghese N."/>
            <person name="Submissions S."/>
        </authorList>
    </citation>
    <scope>NUCLEOTIDE SEQUENCE [LARGE SCALE GENOMIC DNA]</scope>
    <source>
        <strain evidence="2 3">DSM 17919</strain>
    </source>
</reference>
<name>A0A8G2CA15_9BACT</name>
<evidence type="ECO:0000313" key="2">
    <source>
        <dbReference type="EMBL" id="SHJ07031.1"/>
    </source>
</evidence>
<keyword evidence="1" id="KW-0472">Membrane</keyword>
<proteinExistence type="predicted"/>
<keyword evidence="1" id="KW-0812">Transmembrane</keyword>
<keyword evidence="1" id="KW-1133">Transmembrane helix</keyword>
<dbReference type="RefSeq" id="WP_020000491.1">
    <property type="nucleotide sequence ID" value="NZ_CP192219.1"/>
</dbReference>
<sequence length="138" mass="15801">MEDHAKQKTAKLTAEKVRHALIEKHGQPLSEDDPILMVASMFEMFQDEYDSTLKKHQSAIEKFMVSSSKHYADKVQKSTDDLLNRAVQGNIRNNIEAMADFKDSMNDFTKTNRIYAAVSLCSCVISICLFLSWYLFRG</sequence>
<evidence type="ECO:0008006" key="4">
    <source>
        <dbReference type="Google" id="ProtNLM"/>
    </source>
</evidence>
<dbReference type="EMBL" id="FQZR01000003">
    <property type="protein sequence ID" value="SHJ07031.1"/>
    <property type="molecule type" value="Genomic_DNA"/>
</dbReference>
<evidence type="ECO:0000313" key="3">
    <source>
        <dbReference type="Proteomes" id="UP000184001"/>
    </source>
</evidence>
<gene>
    <name evidence="2" type="ORF">SAMN05660830_01546</name>
</gene>